<feature type="region of interest" description="Disordered" evidence="2">
    <location>
        <begin position="584"/>
        <end position="697"/>
    </location>
</feature>
<dbReference type="PANTHER" id="PTHR31447:SF0">
    <property type="entry name" value="HYDROXYPROLINE-RICH GLYCOPROTEIN FAMILY PROTEIN"/>
    <property type="match status" value="1"/>
</dbReference>
<evidence type="ECO:0000313" key="4">
    <source>
        <dbReference type="RefSeq" id="XP_022724932.1"/>
    </source>
</evidence>
<organism evidence="3 4">
    <name type="scientific">Durio zibethinus</name>
    <name type="common">Durian</name>
    <dbReference type="NCBI Taxonomy" id="66656"/>
    <lineage>
        <taxon>Eukaryota</taxon>
        <taxon>Viridiplantae</taxon>
        <taxon>Streptophyta</taxon>
        <taxon>Embryophyta</taxon>
        <taxon>Tracheophyta</taxon>
        <taxon>Spermatophyta</taxon>
        <taxon>Magnoliopsida</taxon>
        <taxon>eudicotyledons</taxon>
        <taxon>Gunneridae</taxon>
        <taxon>Pentapetalae</taxon>
        <taxon>rosids</taxon>
        <taxon>malvids</taxon>
        <taxon>Malvales</taxon>
        <taxon>Malvaceae</taxon>
        <taxon>Helicteroideae</taxon>
        <taxon>Durio</taxon>
    </lineage>
</organism>
<feature type="compositionally biased region" description="Pro residues" evidence="2">
    <location>
        <begin position="590"/>
        <end position="601"/>
    </location>
</feature>
<name>A0A6P5XBF1_DURZI</name>
<dbReference type="OrthoDB" id="1916097at2759"/>
<dbReference type="AlphaFoldDB" id="A0A6P5XBF1"/>
<dbReference type="Proteomes" id="UP000515121">
    <property type="component" value="Unplaced"/>
</dbReference>
<evidence type="ECO:0000313" key="3">
    <source>
        <dbReference type="Proteomes" id="UP000515121"/>
    </source>
</evidence>
<feature type="compositionally biased region" description="Polar residues" evidence="2">
    <location>
        <begin position="688"/>
        <end position="697"/>
    </location>
</feature>
<dbReference type="KEGG" id="dzi:111281459"/>
<gene>
    <name evidence="4" type="primary">LOC111281459</name>
</gene>
<dbReference type="GeneID" id="111281459"/>
<dbReference type="GO" id="GO:0006402">
    <property type="term" value="P:mRNA catabolic process"/>
    <property type="evidence" value="ECO:0007669"/>
    <property type="project" value="InterPro"/>
</dbReference>
<dbReference type="GO" id="GO:0032451">
    <property type="term" value="F:demethylase activity"/>
    <property type="evidence" value="ECO:0007669"/>
    <property type="project" value="InterPro"/>
</dbReference>
<protein>
    <submittedName>
        <fullName evidence="4">Uncharacterized protein LOC111281459 isoform X1</fullName>
    </submittedName>
</protein>
<dbReference type="RefSeq" id="XP_022724932.1">
    <property type="nucleotide sequence ID" value="XM_022869197.1"/>
</dbReference>
<dbReference type="PANTHER" id="PTHR31447">
    <property type="entry name" value="HYDROXYPROLINE-RICH GLYCOPROTEIN FAMILY PROTEIN-RELATED"/>
    <property type="match status" value="1"/>
</dbReference>
<accession>A0A6P5XBF1</accession>
<feature type="region of interest" description="Disordered" evidence="2">
    <location>
        <begin position="497"/>
        <end position="535"/>
    </location>
</feature>
<evidence type="ECO:0000256" key="1">
    <source>
        <dbReference type="ARBA" id="ARBA00007879"/>
    </source>
</evidence>
<dbReference type="Gene3D" id="2.60.120.590">
    <property type="entry name" value="Alpha-ketoglutarate-dependent dioxygenase AlkB-like"/>
    <property type="match status" value="1"/>
</dbReference>
<feature type="compositionally biased region" description="Basic and acidic residues" evidence="2">
    <location>
        <begin position="181"/>
        <end position="233"/>
    </location>
</feature>
<dbReference type="GO" id="GO:0003729">
    <property type="term" value="F:mRNA binding"/>
    <property type="evidence" value="ECO:0007669"/>
    <property type="project" value="InterPro"/>
</dbReference>
<sequence>MAMPSGNVVLSDQMQFPASAAAGAGGGGAGGAVGGGGGAGGEIHQHHHRQWFPDERDGFIYWLRGEFAAANAMIDSLCQHLREVGEVGEYEAVISYIQQRRCNWSPVLHMQQYFSVAEVSYALQQVAWRRRQRHYDQGKVGGKEFKRSGIGFKGHRIEVAKDVHNSGVDCDGNSSATAVSERNERGSEKLEEVKSGGEVGKVEDKGSAVTEDKKDAGSKPHADSSLKKCESSKETTPGNLEAGTEDVNGGCTSCYKENDSHSSHNQNERQNLATSPKTFVGNEMFDGKMVNVVDGLKLYKELFDEKEVSNLVSLVNDLRAAGRRGQFQEAGQTYVASKKPMKGHGREMIQLGFPIADAPLDDETAAATSKADRKIEAVPALLQDAIERLVDLQVMTAKPDSCIIDFYNEGDHSQPCTWPPWFGKPVCLMFLTECDITFGRVIAVDQPGDFRGSLKLSLAPGSLLVMQGKSSDFAKHALPTVRKQRILVTFTKYQPKKSMNNNQRLPSPSVSQSPWGPPPSSRSPNHFRHSAGPKHYAAMPTTGVMPAPSIRPQIPPPNGVQTLFVPSPVAPAIPFPAPVPIPPGSTGWPAAPPRHPPPRLPVPGTGVFLPPPGSSNSSPQQLSTTATELNIPVDATSPPEEENGSGKPHHHTTSPMGRLDGNTPKQDCNGSVDGIGSGGAKMKEEQQFADNSIKQTC</sequence>
<dbReference type="SUPFAM" id="SSF51197">
    <property type="entry name" value="Clavaminate synthase-like"/>
    <property type="match status" value="1"/>
</dbReference>
<dbReference type="InterPro" id="IPR044842">
    <property type="entry name" value="ALKBH9B/ALKBH10B-like"/>
</dbReference>
<reference evidence="4" key="1">
    <citation type="submission" date="2025-08" db="UniProtKB">
        <authorList>
            <consortium name="RefSeq"/>
        </authorList>
    </citation>
    <scope>IDENTIFICATION</scope>
    <source>
        <tissue evidence="4">Fruit stalk</tissue>
    </source>
</reference>
<dbReference type="InterPro" id="IPR037151">
    <property type="entry name" value="AlkB-like_sf"/>
</dbReference>
<proteinExistence type="inferred from homology"/>
<comment type="similarity">
    <text evidence="1">Belongs to the alkB family.</text>
</comment>
<evidence type="ECO:0000256" key="2">
    <source>
        <dbReference type="SAM" id="MobiDB-lite"/>
    </source>
</evidence>
<feature type="region of interest" description="Disordered" evidence="2">
    <location>
        <begin position="165"/>
        <end position="248"/>
    </location>
</feature>
<keyword evidence="3" id="KW-1185">Reference proteome</keyword>